<reference evidence="1" key="2">
    <citation type="submission" date="2018-05" db="EMBL/GenBank/DDBJ databases">
        <title>OpunRS2 (Oryza punctata Reference Sequence Version 2).</title>
        <authorList>
            <person name="Zhang J."/>
            <person name="Kudrna D."/>
            <person name="Lee S."/>
            <person name="Talag J."/>
            <person name="Welchert J."/>
            <person name="Wing R.A."/>
        </authorList>
    </citation>
    <scope>NUCLEOTIDE SEQUENCE [LARGE SCALE GENOMIC DNA]</scope>
</reference>
<dbReference type="Gramene" id="OPUNC02G09310.1">
    <property type="protein sequence ID" value="OPUNC02G09310.1"/>
    <property type="gene ID" value="OPUNC02G09310"/>
</dbReference>
<protein>
    <submittedName>
        <fullName evidence="1">Uncharacterized protein</fullName>
    </submittedName>
</protein>
<name>A0A0E0JXX3_ORYPU</name>
<dbReference type="AlphaFoldDB" id="A0A0E0JXX3"/>
<dbReference type="HOGENOM" id="CLU_2417069_0_0_1"/>
<sequence length="92" mass="10530">MYLTNAEITAAEARKSDLMAKKAKPWLQLVSSEHCCSSSSRNPSAHRLGIKRYFCYNSKNLNLILHMICILRGDILESRDENIFPKDNTNSR</sequence>
<proteinExistence type="predicted"/>
<reference evidence="1" key="1">
    <citation type="submission" date="2015-04" db="UniProtKB">
        <authorList>
            <consortium name="EnsemblPlants"/>
        </authorList>
    </citation>
    <scope>IDENTIFICATION</scope>
</reference>
<evidence type="ECO:0000313" key="2">
    <source>
        <dbReference type="Proteomes" id="UP000026962"/>
    </source>
</evidence>
<evidence type="ECO:0000313" key="1">
    <source>
        <dbReference type="EnsemblPlants" id="OPUNC02G09310.1"/>
    </source>
</evidence>
<organism evidence="1">
    <name type="scientific">Oryza punctata</name>
    <name type="common">Red rice</name>
    <dbReference type="NCBI Taxonomy" id="4537"/>
    <lineage>
        <taxon>Eukaryota</taxon>
        <taxon>Viridiplantae</taxon>
        <taxon>Streptophyta</taxon>
        <taxon>Embryophyta</taxon>
        <taxon>Tracheophyta</taxon>
        <taxon>Spermatophyta</taxon>
        <taxon>Magnoliopsida</taxon>
        <taxon>Liliopsida</taxon>
        <taxon>Poales</taxon>
        <taxon>Poaceae</taxon>
        <taxon>BOP clade</taxon>
        <taxon>Oryzoideae</taxon>
        <taxon>Oryzeae</taxon>
        <taxon>Oryzinae</taxon>
        <taxon>Oryza</taxon>
    </lineage>
</organism>
<keyword evidence="2" id="KW-1185">Reference proteome</keyword>
<dbReference type="EnsemblPlants" id="OPUNC02G09310.1">
    <property type="protein sequence ID" value="OPUNC02G09310.1"/>
    <property type="gene ID" value="OPUNC02G09310"/>
</dbReference>
<accession>A0A0E0JXX3</accession>
<dbReference type="Proteomes" id="UP000026962">
    <property type="component" value="Chromosome 2"/>
</dbReference>